<accession>A0A1Y5HZ09</accession>
<dbReference type="AlphaFoldDB" id="A0A1Y5HZ09"/>
<evidence type="ECO:0000313" key="5">
    <source>
        <dbReference type="Proteomes" id="UP000227088"/>
    </source>
</evidence>
<keyword evidence="1" id="KW-0408">Iron</keyword>
<dbReference type="Gene3D" id="3.40.50.740">
    <property type="match status" value="1"/>
</dbReference>
<dbReference type="PANTHER" id="PTHR43742:SF6">
    <property type="entry name" value="OXIDOREDUCTASE YYAE-RELATED"/>
    <property type="match status" value="1"/>
</dbReference>
<organism evidence="4 5">
    <name type="scientific">Oleispira antarctica</name>
    <dbReference type="NCBI Taxonomy" id="188908"/>
    <lineage>
        <taxon>Bacteria</taxon>
        <taxon>Pseudomonadati</taxon>
        <taxon>Pseudomonadota</taxon>
        <taxon>Gammaproteobacteria</taxon>
        <taxon>Oceanospirillales</taxon>
        <taxon>Oceanospirillaceae</taxon>
        <taxon>Oleispira</taxon>
    </lineage>
</organism>
<name>A0A1Y5HZ09_OLEAN</name>
<comment type="caution">
    <text evidence="4">The sequence shown here is derived from an EMBL/GenBank/DDBJ whole genome shotgun (WGS) entry which is preliminary data.</text>
</comment>
<dbReference type="InterPro" id="IPR050612">
    <property type="entry name" value="Prok_Mopterin_Oxidored"/>
</dbReference>
<dbReference type="SUPFAM" id="SSF53706">
    <property type="entry name" value="Formate dehydrogenase/DMSO reductase, domains 1-3"/>
    <property type="match status" value="1"/>
</dbReference>
<dbReference type="Proteomes" id="UP000227088">
    <property type="component" value="Unassembled WGS sequence"/>
</dbReference>
<dbReference type="InterPro" id="IPR006656">
    <property type="entry name" value="Mopterin_OxRdtase"/>
</dbReference>
<feature type="non-terminal residue" evidence="4">
    <location>
        <position position="226"/>
    </location>
</feature>
<sequence>PLASNGSIMTAANVRQKLKDIRKRDGKVVVIDPRRTETADIADEHHFIRPGTDILLLLAMLNEIYAQGFIKESQASALSDELTQVKDLAKGYTPDNVAPLIGITSEEIKRLVKEYCEAPSAVLYGRMGVSVQEFGLLSQYLIMLINLVTGRIDVEGGLMFPDPAVDIVNSSGPGYLGKRKTRVRQLPDFNGDFPVVAMSEEMLTPGEGQIKGFINIAGNPVLSTPN</sequence>
<dbReference type="PANTHER" id="PTHR43742">
    <property type="entry name" value="TRIMETHYLAMINE-N-OXIDE REDUCTASE"/>
    <property type="match status" value="1"/>
</dbReference>
<protein>
    <submittedName>
        <fullName evidence="4">Dehydrogenase</fullName>
    </submittedName>
</protein>
<dbReference type="GO" id="GO:0016491">
    <property type="term" value="F:oxidoreductase activity"/>
    <property type="evidence" value="ECO:0007669"/>
    <property type="project" value="InterPro"/>
</dbReference>
<dbReference type="Gene3D" id="3.40.228.10">
    <property type="entry name" value="Dimethylsulfoxide Reductase, domain 2"/>
    <property type="match status" value="1"/>
</dbReference>
<gene>
    <name evidence="4" type="ORF">A9R00_02950</name>
</gene>
<dbReference type="Pfam" id="PF00384">
    <property type="entry name" value="Molybdopterin"/>
    <property type="match status" value="1"/>
</dbReference>
<dbReference type="EMBL" id="MABE01000171">
    <property type="protein sequence ID" value="OUS41043.1"/>
    <property type="molecule type" value="Genomic_DNA"/>
</dbReference>
<evidence type="ECO:0000256" key="1">
    <source>
        <dbReference type="ARBA" id="ARBA00023004"/>
    </source>
</evidence>
<evidence type="ECO:0000259" key="3">
    <source>
        <dbReference type="Pfam" id="PF00384"/>
    </source>
</evidence>
<evidence type="ECO:0000256" key="2">
    <source>
        <dbReference type="ARBA" id="ARBA00023014"/>
    </source>
</evidence>
<evidence type="ECO:0000313" key="4">
    <source>
        <dbReference type="EMBL" id="OUS41043.1"/>
    </source>
</evidence>
<feature type="domain" description="Molybdopterin oxidoreductase" evidence="3">
    <location>
        <begin position="19"/>
        <end position="89"/>
    </location>
</feature>
<keyword evidence="2" id="KW-0479">Metal-binding</keyword>
<proteinExistence type="predicted"/>
<reference evidence="5" key="1">
    <citation type="journal article" date="2017" name="Proc. Natl. Acad. Sci. U.S.A.">
        <title>Simulation of Deepwater Horizon oil plume reveals substrate specialization within a complex community of hydrocarbon degraders.</title>
        <authorList>
            <person name="Hu P."/>
            <person name="Dubinsky E.A."/>
            <person name="Probst A.J."/>
            <person name="Wang J."/>
            <person name="Sieber C.M.K."/>
            <person name="Tom L.M."/>
            <person name="Gardinali P."/>
            <person name="Banfield J.F."/>
            <person name="Atlas R.M."/>
            <person name="Andersen G.L."/>
        </authorList>
    </citation>
    <scope>NUCLEOTIDE SEQUENCE [LARGE SCALE GENOMIC DNA]</scope>
</reference>
<keyword evidence="2" id="KW-0411">Iron-sulfur</keyword>
<dbReference type="GO" id="GO:0051536">
    <property type="term" value="F:iron-sulfur cluster binding"/>
    <property type="evidence" value="ECO:0007669"/>
    <property type="project" value="UniProtKB-KW"/>
</dbReference>
<feature type="non-terminal residue" evidence="4">
    <location>
        <position position="1"/>
    </location>
</feature>